<evidence type="ECO:0000256" key="2">
    <source>
        <dbReference type="ARBA" id="ARBA00022679"/>
    </source>
</evidence>
<keyword evidence="6" id="KW-1185">Reference proteome</keyword>
<sequence>MFGNNAFASLTHFALAYQIAEWGWKIGEHTYGSPTVIEAEYANLEIGRFCSIGPEVLMILGNHRHDTVTTYPFKTLSHFWPEAAGGVDDHCSGGDIIIGHDVWIGARASILSGVTIGSGAVIATGAVVTKDVPAYAIMGGNPARVIRYRFPEPIIARLLQIAWWDWSETLLRERLQALMNDDIEGFLTKYETPATDE</sequence>
<dbReference type="AlphaFoldDB" id="A0A511XEB1"/>
<dbReference type="Pfam" id="PF00132">
    <property type="entry name" value="Hexapep"/>
    <property type="match status" value="1"/>
</dbReference>
<keyword evidence="2 5" id="KW-0808">Transferase</keyword>
<organism evidence="5 6">
    <name type="scientific">Acetobacter nitrogenifigens DSM 23921 = NBRC 105050</name>
    <dbReference type="NCBI Taxonomy" id="1120919"/>
    <lineage>
        <taxon>Bacteria</taxon>
        <taxon>Pseudomonadati</taxon>
        <taxon>Pseudomonadota</taxon>
        <taxon>Alphaproteobacteria</taxon>
        <taxon>Acetobacterales</taxon>
        <taxon>Acetobacteraceae</taxon>
        <taxon>Acetobacter</taxon>
    </lineage>
</organism>
<dbReference type="Proteomes" id="UP000321635">
    <property type="component" value="Unassembled WGS sequence"/>
</dbReference>
<dbReference type="Gene3D" id="2.160.10.10">
    <property type="entry name" value="Hexapeptide repeat proteins"/>
    <property type="match status" value="1"/>
</dbReference>
<dbReference type="InterPro" id="IPR050179">
    <property type="entry name" value="Trans_hexapeptide_repeat"/>
</dbReference>
<comment type="similarity">
    <text evidence="1">Belongs to the transferase hexapeptide repeat family.</text>
</comment>
<dbReference type="PROSITE" id="PS00101">
    <property type="entry name" value="HEXAPEP_TRANSFERASES"/>
    <property type="match status" value="1"/>
</dbReference>
<name>A0A511XEB1_9PROT</name>
<dbReference type="InterPro" id="IPR011004">
    <property type="entry name" value="Trimer_LpxA-like_sf"/>
</dbReference>
<reference evidence="5 6" key="1">
    <citation type="submission" date="2019-07" db="EMBL/GenBank/DDBJ databases">
        <title>Whole genome shotgun sequence of Acetobacter nitrogenifigens NBRC 105050.</title>
        <authorList>
            <person name="Hosoyama A."/>
            <person name="Uohara A."/>
            <person name="Ohji S."/>
            <person name="Ichikawa N."/>
        </authorList>
    </citation>
    <scope>NUCLEOTIDE SEQUENCE [LARGE SCALE GENOMIC DNA]</scope>
    <source>
        <strain evidence="5 6">NBRC 105050</strain>
    </source>
</reference>
<dbReference type="RefSeq" id="WP_026398840.1">
    <property type="nucleotide sequence ID" value="NZ_AUBI01000019.1"/>
</dbReference>
<evidence type="ECO:0000313" key="6">
    <source>
        <dbReference type="Proteomes" id="UP000321635"/>
    </source>
</evidence>
<dbReference type="InterPro" id="IPR001451">
    <property type="entry name" value="Hexapep"/>
</dbReference>
<dbReference type="PANTHER" id="PTHR43300">
    <property type="entry name" value="ACETYLTRANSFERASE"/>
    <property type="match status" value="1"/>
</dbReference>
<gene>
    <name evidence="5" type="ORF">ANI02nite_31770</name>
</gene>
<evidence type="ECO:0000313" key="5">
    <source>
        <dbReference type="EMBL" id="GEN61293.1"/>
    </source>
</evidence>
<evidence type="ECO:0000256" key="4">
    <source>
        <dbReference type="ARBA" id="ARBA00023315"/>
    </source>
</evidence>
<evidence type="ECO:0000256" key="3">
    <source>
        <dbReference type="ARBA" id="ARBA00022737"/>
    </source>
</evidence>
<dbReference type="SUPFAM" id="SSF51161">
    <property type="entry name" value="Trimeric LpxA-like enzymes"/>
    <property type="match status" value="1"/>
</dbReference>
<dbReference type="STRING" id="1120919.GCA_000429165_03350"/>
<dbReference type="CDD" id="cd03349">
    <property type="entry name" value="LbH_XAT"/>
    <property type="match status" value="1"/>
</dbReference>
<accession>A0A511XEB1</accession>
<evidence type="ECO:0000256" key="1">
    <source>
        <dbReference type="ARBA" id="ARBA00007274"/>
    </source>
</evidence>
<dbReference type="EMBL" id="BJYF01000032">
    <property type="protein sequence ID" value="GEN61293.1"/>
    <property type="molecule type" value="Genomic_DNA"/>
</dbReference>
<protein>
    <submittedName>
        <fullName evidence="5">Acetyltransferase</fullName>
    </submittedName>
</protein>
<dbReference type="GO" id="GO:0016746">
    <property type="term" value="F:acyltransferase activity"/>
    <property type="evidence" value="ECO:0007669"/>
    <property type="project" value="UniProtKB-KW"/>
</dbReference>
<dbReference type="InterPro" id="IPR018357">
    <property type="entry name" value="Hexapep_transf_CS"/>
</dbReference>
<proteinExistence type="inferred from homology"/>
<comment type="caution">
    <text evidence="5">The sequence shown here is derived from an EMBL/GenBank/DDBJ whole genome shotgun (WGS) entry which is preliminary data.</text>
</comment>
<keyword evidence="4" id="KW-0012">Acyltransferase</keyword>
<dbReference type="PANTHER" id="PTHR43300:SF11">
    <property type="entry name" value="ACETYLTRANSFERASE RV3034C-RELATED"/>
    <property type="match status" value="1"/>
</dbReference>
<dbReference type="OrthoDB" id="9815592at2"/>
<keyword evidence="3" id="KW-0677">Repeat</keyword>